<dbReference type="InterPro" id="IPR050879">
    <property type="entry name" value="Acyltransferase_3"/>
</dbReference>
<keyword evidence="1" id="KW-1133">Transmembrane helix</keyword>
<feature type="transmembrane region" description="Helical" evidence="1">
    <location>
        <begin position="136"/>
        <end position="156"/>
    </location>
</feature>
<dbReference type="AlphaFoldDB" id="A0A6M3ZRR6"/>
<feature type="transmembrane region" description="Helical" evidence="1">
    <location>
        <begin position="83"/>
        <end position="116"/>
    </location>
</feature>
<evidence type="ECO:0000259" key="2">
    <source>
        <dbReference type="Pfam" id="PF01757"/>
    </source>
</evidence>
<feature type="transmembrane region" description="Helical" evidence="1">
    <location>
        <begin position="168"/>
        <end position="191"/>
    </location>
</feature>
<evidence type="ECO:0000313" key="3">
    <source>
        <dbReference type="EMBL" id="QJQ00690.1"/>
    </source>
</evidence>
<dbReference type="InterPro" id="IPR002656">
    <property type="entry name" value="Acyl_transf_3_dom"/>
</dbReference>
<dbReference type="EMBL" id="CP008956">
    <property type="protein sequence ID" value="QJQ00690.1"/>
    <property type="molecule type" value="Genomic_DNA"/>
</dbReference>
<name>A0A6M3ZRR6_9BURK</name>
<organism evidence="3 4">
    <name type="scientific">Herbaspirillum rubrisubalbicans Os34</name>
    <dbReference type="NCBI Taxonomy" id="1235827"/>
    <lineage>
        <taxon>Bacteria</taxon>
        <taxon>Pseudomonadati</taxon>
        <taxon>Pseudomonadota</taxon>
        <taxon>Betaproteobacteria</taxon>
        <taxon>Burkholderiales</taxon>
        <taxon>Oxalobacteraceae</taxon>
        <taxon>Herbaspirillum</taxon>
    </lineage>
</organism>
<dbReference type="Pfam" id="PF01757">
    <property type="entry name" value="Acyl_transf_3"/>
    <property type="match status" value="1"/>
</dbReference>
<feature type="transmembrane region" description="Helical" evidence="1">
    <location>
        <begin position="289"/>
        <end position="308"/>
    </location>
</feature>
<feature type="transmembrane region" description="Helical" evidence="1">
    <location>
        <begin position="228"/>
        <end position="247"/>
    </location>
</feature>
<protein>
    <submittedName>
        <fullName evidence="3">Acyltransferase</fullName>
    </submittedName>
</protein>
<dbReference type="GO" id="GO:0016020">
    <property type="term" value="C:membrane"/>
    <property type="evidence" value="ECO:0007669"/>
    <property type="project" value="TreeGrafter"/>
</dbReference>
<reference evidence="3 4" key="1">
    <citation type="journal article" date="2012" name="J. Bacteriol.">
        <title>Genome sequence of the pathogenic Herbaspirillum seropedicae strain Os34, isolated from rice roots.</title>
        <authorList>
            <person name="Ye W."/>
            <person name="Ye S."/>
            <person name="Liu J."/>
            <person name="Chang S."/>
            <person name="Chen M."/>
            <person name="Zhu B."/>
            <person name="Guo L."/>
            <person name="An Q."/>
        </authorList>
    </citation>
    <scope>NUCLEOTIDE SEQUENCE [LARGE SCALE GENOMIC DNA]</scope>
    <source>
        <strain evidence="3 4">Os34</strain>
    </source>
</reference>
<accession>A0A6M3ZRR6</accession>
<evidence type="ECO:0000256" key="1">
    <source>
        <dbReference type="SAM" id="Phobius"/>
    </source>
</evidence>
<dbReference type="RefSeq" id="WP_017450891.1">
    <property type="nucleotide sequence ID" value="NZ_CP008956.1"/>
</dbReference>
<proteinExistence type="predicted"/>
<sequence length="352" mass="40144">MSMVHTKHQDIASLDGWRAVAILIVATSHAGLGKWVPGGLGVTIFFFLSGYLITTLLLREFAATGTLNIKHFYLRRLLRLTPPLLLVLVLTYGLTHFGIFKGYATWTGFFAQLFYFANYYGLFFDAAHTVPQGTGVFWSLAVEEHFYFFFPALLLLMLRGAQLRRLPLYLGLACVLLLAWRCYLVMGVGVVTERTYYATDTRIDSMLYGCILATTALSPDWQRSLQRPLLRTLAILAGVILLLATLVVRSEVFRETVRYSLQGIALIPLFYYSVCNPEIWPFRWLNLGWVRRIGIYSYSIYLAHYVMLNNVDWVSPYAPLNVLVALAIAWLFAVLVDRFVDTPLRVVRARLR</sequence>
<dbReference type="GO" id="GO:0016747">
    <property type="term" value="F:acyltransferase activity, transferring groups other than amino-acyl groups"/>
    <property type="evidence" value="ECO:0007669"/>
    <property type="project" value="InterPro"/>
</dbReference>
<keyword evidence="3" id="KW-0012">Acyltransferase</keyword>
<keyword evidence="1" id="KW-0812">Transmembrane</keyword>
<dbReference type="GO" id="GO:0009103">
    <property type="term" value="P:lipopolysaccharide biosynthetic process"/>
    <property type="evidence" value="ECO:0007669"/>
    <property type="project" value="TreeGrafter"/>
</dbReference>
<keyword evidence="1" id="KW-0472">Membrane</keyword>
<gene>
    <name evidence="3" type="ORF">C798_10750</name>
</gene>
<keyword evidence="3" id="KW-0808">Transferase</keyword>
<feature type="transmembrane region" description="Helical" evidence="1">
    <location>
        <begin position="38"/>
        <end position="62"/>
    </location>
</feature>
<dbReference type="PANTHER" id="PTHR23028:SF53">
    <property type="entry name" value="ACYL_TRANSF_3 DOMAIN-CONTAINING PROTEIN"/>
    <property type="match status" value="1"/>
</dbReference>
<dbReference type="PANTHER" id="PTHR23028">
    <property type="entry name" value="ACETYLTRANSFERASE"/>
    <property type="match status" value="1"/>
</dbReference>
<evidence type="ECO:0000313" key="4">
    <source>
        <dbReference type="Proteomes" id="UP000501648"/>
    </source>
</evidence>
<feature type="transmembrane region" description="Helical" evidence="1">
    <location>
        <begin position="259"/>
        <end position="277"/>
    </location>
</feature>
<dbReference type="Proteomes" id="UP000501648">
    <property type="component" value="Chromosome"/>
</dbReference>
<feature type="domain" description="Acyltransferase 3" evidence="2">
    <location>
        <begin position="12"/>
        <end position="335"/>
    </location>
</feature>
<feature type="transmembrane region" description="Helical" evidence="1">
    <location>
        <begin position="320"/>
        <end position="340"/>
    </location>
</feature>